<accession>A0A6G4W9N5</accession>
<keyword evidence="1" id="KW-0472">Membrane</keyword>
<evidence type="ECO:0000313" key="3">
    <source>
        <dbReference type="Proteomes" id="UP001642900"/>
    </source>
</evidence>
<dbReference type="AlphaFoldDB" id="A0A6G4W9N5"/>
<keyword evidence="1" id="KW-0812">Transmembrane</keyword>
<feature type="transmembrane region" description="Helical" evidence="1">
    <location>
        <begin position="51"/>
        <end position="77"/>
    </location>
</feature>
<evidence type="ECO:0000256" key="1">
    <source>
        <dbReference type="SAM" id="Phobius"/>
    </source>
</evidence>
<keyword evidence="1" id="KW-1133">Transmembrane helix</keyword>
<dbReference type="Proteomes" id="UP001642900">
    <property type="component" value="Unassembled WGS sequence"/>
</dbReference>
<sequence length="173" mass="17517">MQSMTLPQSWRKLLLTVHVGAGVSVLGADLVLLALGMASVGGADPVTIYPAATLIATWLVAPLALVALASGLALGLLTSWGLFTYWWVTIKLAIVVVLTGAVLFVLVPALGATADAVTGPTPRLLGAGERLPLLIAPATASTLLAVALALAVFKPGWRLRSSGTAGARSSSGI</sequence>
<protein>
    <recommendedName>
        <fullName evidence="4">DUF2269 family protein</fullName>
    </recommendedName>
</protein>
<gene>
    <name evidence="2" type="ORF">G6N73_07145</name>
</gene>
<feature type="transmembrane region" description="Helical" evidence="1">
    <location>
        <begin position="84"/>
        <end position="111"/>
    </location>
</feature>
<feature type="transmembrane region" description="Helical" evidence="1">
    <location>
        <begin position="131"/>
        <end position="153"/>
    </location>
</feature>
<keyword evidence="3" id="KW-1185">Reference proteome</keyword>
<organism evidence="2 3">
    <name type="scientific">Allomesorhizobium camelthorni</name>
    <dbReference type="NCBI Taxonomy" id="475069"/>
    <lineage>
        <taxon>Bacteria</taxon>
        <taxon>Pseudomonadati</taxon>
        <taxon>Pseudomonadota</taxon>
        <taxon>Alphaproteobacteria</taxon>
        <taxon>Hyphomicrobiales</taxon>
        <taxon>Phyllobacteriaceae</taxon>
        <taxon>Allomesorhizobium</taxon>
    </lineage>
</organism>
<comment type="caution">
    <text evidence="2">The sequence shown here is derived from an EMBL/GenBank/DDBJ whole genome shotgun (WGS) entry which is preliminary data.</text>
</comment>
<dbReference type="RefSeq" id="WP_165025299.1">
    <property type="nucleotide sequence ID" value="NZ_JAAKZF010000005.1"/>
</dbReference>
<dbReference type="EMBL" id="JAAKZF010000005">
    <property type="protein sequence ID" value="NGO50956.1"/>
    <property type="molecule type" value="Genomic_DNA"/>
</dbReference>
<evidence type="ECO:0000313" key="2">
    <source>
        <dbReference type="EMBL" id="NGO50956.1"/>
    </source>
</evidence>
<proteinExistence type="predicted"/>
<reference evidence="2 3" key="1">
    <citation type="submission" date="2020-02" db="EMBL/GenBank/DDBJ databases">
        <title>Genome sequence of strain CCNWXJ40-4.</title>
        <authorList>
            <person name="Gao J."/>
            <person name="Sun J."/>
        </authorList>
    </citation>
    <scope>NUCLEOTIDE SEQUENCE [LARGE SCALE GENOMIC DNA]</scope>
    <source>
        <strain evidence="2 3">CCNWXJ 40-4</strain>
    </source>
</reference>
<name>A0A6G4W9N5_9HYPH</name>
<evidence type="ECO:0008006" key="4">
    <source>
        <dbReference type="Google" id="ProtNLM"/>
    </source>
</evidence>